<evidence type="ECO:0000256" key="7">
    <source>
        <dbReference type="SAM" id="Phobius"/>
    </source>
</evidence>
<feature type="transmembrane region" description="Helical" evidence="7">
    <location>
        <begin position="433"/>
        <end position="452"/>
    </location>
</feature>
<evidence type="ECO:0000256" key="1">
    <source>
        <dbReference type="ARBA" id="ARBA00004651"/>
    </source>
</evidence>
<evidence type="ECO:0000313" key="9">
    <source>
        <dbReference type="Proteomes" id="UP000317243"/>
    </source>
</evidence>
<dbReference type="SUPFAM" id="SSF103473">
    <property type="entry name" value="MFS general substrate transporter"/>
    <property type="match status" value="1"/>
</dbReference>
<keyword evidence="4 7" id="KW-0812">Transmembrane</keyword>
<dbReference type="GO" id="GO:0015213">
    <property type="term" value="F:uridine transmembrane transporter activity"/>
    <property type="evidence" value="ECO:0007669"/>
    <property type="project" value="TreeGrafter"/>
</dbReference>
<feature type="transmembrane region" description="Helical" evidence="7">
    <location>
        <begin position="75"/>
        <end position="93"/>
    </location>
</feature>
<dbReference type="RefSeq" id="WP_146511959.1">
    <property type="nucleotide sequence ID" value="NZ_SIHI01000037.1"/>
</dbReference>
<feature type="transmembrane region" description="Helical" evidence="7">
    <location>
        <begin position="7"/>
        <end position="25"/>
    </location>
</feature>
<comment type="caution">
    <text evidence="8">The sequence shown here is derived from an EMBL/GenBank/DDBJ whole genome shotgun (WGS) entry which is preliminary data.</text>
</comment>
<dbReference type="InterPro" id="IPR004740">
    <property type="entry name" value="Nuc_H_symport"/>
</dbReference>
<sequence length="478" mass="53167">MNSFNFVRLSIMMFLQFFVWGAWYVTAPNYLGTIGFDSTDFGWTYSVGPIAGIITPLLVGMVADRFFSAQKVLGVMHLTGAALMYFATTQMIVEDPSPGIINFLFFGHMLAYYPTLALSNTVAMRNMTDPEREFPYIRVFGTIGWIAAGFLLSVQGWGTQIDMFYLAAGAAAILGLFSFILPNTPPETKGTPTLREIFGLDALVLLKDRNYLIFVVSSMLICIPLAFYYQIASRVVEMVDFSQFGFIQTIQNMMQMGDVIGATMALGQVSEIFFMLVMPFFFVRLGVKWMLAFGMLAWVARYALFALGAPTEVHWMILIGIVLHGICYDFFFVTGQIYTDRKAPQPIRAQAQGLLVMLTLGVGMLIGAQTAGVIEGQHTTKESQELKKLVVAKGDEIETAEDQGAPEDEIATLQDEKAALRKQELQAIEWKPLWAKPAIFAAVIMVLFVLLFHDKVRTEEEVAEGKLDESATPETNLS</sequence>
<comment type="subcellular location">
    <subcellularLocation>
        <location evidence="1">Cell membrane</location>
        <topology evidence="1">Multi-pass membrane protein</topology>
    </subcellularLocation>
</comment>
<keyword evidence="5 7" id="KW-1133">Transmembrane helix</keyword>
<feature type="transmembrane region" description="Helical" evidence="7">
    <location>
        <begin position="135"/>
        <end position="157"/>
    </location>
</feature>
<feature type="transmembrane region" description="Helical" evidence="7">
    <location>
        <begin position="354"/>
        <end position="374"/>
    </location>
</feature>
<reference evidence="8 9" key="1">
    <citation type="submission" date="2019-02" db="EMBL/GenBank/DDBJ databases">
        <title>Deep-cultivation of Planctomycetes and their phenomic and genomic characterization uncovers novel biology.</title>
        <authorList>
            <person name="Wiegand S."/>
            <person name="Jogler M."/>
            <person name="Boedeker C."/>
            <person name="Pinto D."/>
            <person name="Vollmers J."/>
            <person name="Rivas-Marin E."/>
            <person name="Kohn T."/>
            <person name="Peeters S.H."/>
            <person name="Heuer A."/>
            <person name="Rast P."/>
            <person name="Oberbeckmann S."/>
            <person name="Bunk B."/>
            <person name="Jeske O."/>
            <person name="Meyerdierks A."/>
            <person name="Storesund J.E."/>
            <person name="Kallscheuer N."/>
            <person name="Luecker S."/>
            <person name="Lage O.M."/>
            <person name="Pohl T."/>
            <person name="Merkel B.J."/>
            <person name="Hornburger P."/>
            <person name="Mueller R.-W."/>
            <person name="Bruemmer F."/>
            <person name="Labrenz M."/>
            <person name="Spormann A.M."/>
            <person name="Op Den Camp H."/>
            <person name="Overmann J."/>
            <person name="Amann R."/>
            <person name="Jetten M.S.M."/>
            <person name="Mascher T."/>
            <person name="Medema M.H."/>
            <person name="Devos D.P."/>
            <person name="Kaster A.-K."/>
            <person name="Ovreas L."/>
            <person name="Rohde M."/>
            <person name="Galperin M.Y."/>
            <person name="Jogler C."/>
        </authorList>
    </citation>
    <scope>NUCLEOTIDE SEQUENCE [LARGE SCALE GENOMIC DNA]</scope>
    <source>
        <strain evidence="8 9">KOR42</strain>
    </source>
</reference>
<feature type="transmembrane region" description="Helical" evidence="7">
    <location>
        <begin position="99"/>
        <end position="123"/>
    </location>
</feature>
<evidence type="ECO:0000256" key="6">
    <source>
        <dbReference type="ARBA" id="ARBA00023136"/>
    </source>
</evidence>
<dbReference type="OrthoDB" id="9783013at2"/>
<feature type="transmembrane region" description="Helical" evidence="7">
    <location>
        <begin position="163"/>
        <end position="181"/>
    </location>
</feature>
<dbReference type="InterPro" id="IPR036259">
    <property type="entry name" value="MFS_trans_sf"/>
</dbReference>
<accession>A0A5C5VZB8</accession>
<evidence type="ECO:0000256" key="3">
    <source>
        <dbReference type="ARBA" id="ARBA00022475"/>
    </source>
</evidence>
<feature type="transmembrane region" description="Helical" evidence="7">
    <location>
        <begin position="289"/>
        <end position="307"/>
    </location>
</feature>
<dbReference type="AlphaFoldDB" id="A0A5C5VZB8"/>
<dbReference type="Pfam" id="PF03825">
    <property type="entry name" value="Nuc_H_symport"/>
    <property type="match status" value="1"/>
</dbReference>
<evidence type="ECO:0000313" key="8">
    <source>
        <dbReference type="EMBL" id="TWT42812.1"/>
    </source>
</evidence>
<keyword evidence="6 7" id="KW-0472">Membrane</keyword>
<proteinExistence type="predicted"/>
<name>A0A5C5VZB8_9PLAN</name>
<protein>
    <submittedName>
        <fullName evidence="8">Putative nucleoside transporter YegT</fullName>
    </submittedName>
</protein>
<dbReference type="PANTHER" id="PTHR23522:SF4">
    <property type="entry name" value="NUCLEOSIDE PERMEASE NUPG-RELATED"/>
    <property type="match status" value="1"/>
</dbReference>
<evidence type="ECO:0000256" key="5">
    <source>
        <dbReference type="ARBA" id="ARBA00022989"/>
    </source>
</evidence>
<organism evidence="8 9">
    <name type="scientific">Thalassoglobus neptunius</name>
    <dbReference type="NCBI Taxonomy" id="1938619"/>
    <lineage>
        <taxon>Bacteria</taxon>
        <taxon>Pseudomonadati</taxon>
        <taxon>Planctomycetota</taxon>
        <taxon>Planctomycetia</taxon>
        <taxon>Planctomycetales</taxon>
        <taxon>Planctomycetaceae</taxon>
        <taxon>Thalassoglobus</taxon>
    </lineage>
</organism>
<feature type="transmembrane region" description="Helical" evidence="7">
    <location>
        <begin position="313"/>
        <end position="333"/>
    </location>
</feature>
<dbReference type="EMBL" id="SIHI01000037">
    <property type="protein sequence ID" value="TWT42812.1"/>
    <property type="molecule type" value="Genomic_DNA"/>
</dbReference>
<keyword evidence="3" id="KW-1003">Cell membrane</keyword>
<feature type="transmembrane region" description="Helical" evidence="7">
    <location>
        <begin position="45"/>
        <end position="63"/>
    </location>
</feature>
<keyword evidence="2" id="KW-0813">Transport</keyword>
<feature type="transmembrane region" description="Helical" evidence="7">
    <location>
        <begin position="211"/>
        <end position="231"/>
    </location>
</feature>
<feature type="transmembrane region" description="Helical" evidence="7">
    <location>
        <begin position="259"/>
        <end position="282"/>
    </location>
</feature>
<dbReference type="Proteomes" id="UP000317243">
    <property type="component" value="Unassembled WGS sequence"/>
</dbReference>
<dbReference type="Gene3D" id="1.20.1250.20">
    <property type="entry name" value="MFS general substrate transporter like domains"/>
    <property type="match status" value="2"/>
</dbReference>
<dbReference type="GO" id="GO:0005886">
    <property type="term" value="C:plasma membrane"/>
    <property type="evidence" value="ECO:0007669"/>
    <property type="project" value="UniProtKB-SubCell"/>
</dbReference>
<dbReference type="GO" id="GO:0015212">
    <property type="term" value="F:cytidine transmembrane transporter activity"/>
    <property type="evidence" value="ECO:0007669"/>
    <property type="project" value="TreeGrafter"/>
</dbReference>
<keyword evidence="9" id="KW-1185">Reference proteome</keyword>
<dbReference type="PANTHER" id="PTHR23522">
    <property type="entry name" value="BLL5896 PROTEIN"/>
    <property type="match status" value="1"/>
</dbReference>
<evidence type="ECO:0000256" key="2">
    <source>
        <dbReference type="ARBA" id="ARBA00022448"/>
    </source>
</evidence>
<gene>
    <name evidence="8" type="primary">yegT</name>
    <name evidence="8" type="ORF">KOR42_46160</name>
</gene>
<evidence type="ECO:0000256" key="4">
    <source>
        <dbReference type="ARBA" id="ARBA00022692"/>
    </source>
</evidence>